<evidence type="ECO:0000313" key="3">
    <source>
        <dbReference type="EMBL" id="EWY39733.1"/>
    </source>
</evidence>
<dbReference type="Proteomes" id="UP000019486">
    <property type="component" value="Unassembled WGS sequence"/>
</dbReference>
<proteinExistence type="predicted"/>
<dbReference type="EMBL" id="AVFL01000010">
    <property type="protein sequence ID" value="EWY39733.1"/>
    <property type="molecule type" value="Genomic_DNA"/>
</dbReference>
<dbReference type="STRING" id="1385369.N825_04235"/>
<gene>
    <name evidence="3" type="ORF">N825_04235</name>
</gene>
<dbReference type="InterPro" id="IPR054491">
    <property type="entry name" value="MGH1-like_GH"/>
</dbReference>
<organism evidence="3 4">
    <name type="scientific">Skermanella stibiiresistens SB22</name>
    <dbReference type="NCBI Taxonomy" id="1385369"/>
    <lineage>
        <taxon>Bacteria</taxon>
        <taxon>Pseudomonadati</taxon>
        <taxon>Pseudomonadota</taxon>
        <taxon>Alphaproteobacteria</taxon>
        <taxon>Rhodospirillales</taxon>
        <taxon>Azospirillaceae</taxon>
        <taxon>Skermanella</taxon>
    </lineage>
</organism>
<accession>W9H7G1</accession>
<feature type="domain" description="Putative glycogen debranching enzyme N-terminal" evidence="1">
    <location>
        <begin position="43"/>
        <end position="231"/>
    </location>
</feature>
<dbReference type="Pfam" id="PF14742">
    <property type="entry name" value="GDE_N_bis"/>
    <property type="match status" value="1"/>
</dbReference>
<sequence length="738" mass="80907">MAKTGLEGDITMTTPGPDTIQDPAAEYYIPAVGSLTDRHTRTIKHADTFAVFDDHGDILYARGRPDGLFHQDTRYLSRLELLIDGQRPLLLSTTIMDRTAVLSSDLCNPDLYKDGTHILRETLHLSRAKFLWNGACYERLVVRNHSENRVRVTLTLRYGADFADLFEARGQNRARRGRIEPPVVADDQVTLAYVGLDGVRRETLFQFDPPPTRLSSVEASIELDLGPDEWVPLFTTISVAGIAPERGGSRTGFFAALRGKARDHRALFGPVAHIVTSNSVFNETLRRSASDLAMLVTETEQGPYPYAGIPWFSTAFGRDGIITAMLLLGFAPDLAAGVLRYLAANQAVEEDAVADAEPGKILHETRGGEMASLGEVPFRRYYGSVDSTPLFVILAGAYATRTGDLGLISDIWPNIEAALSWIDDYGDRDGDGFVEYGRRNQDGLINQGWKDSHDSVFHEDGTLAEGPIALVEVQGYVFAAKRAAADLARRIGLPERAATLEIEAEALRVRFENAFWCERLGTYALALDAGKRQCQVGASNAGHALFTGIASADRAARVAANLMDATSFSGWGIRTLATSQARYNPMSYHNGSIWPHDNGLIALGFARYGHKEEAARIFQGLFESSAETDLRRLPELFCGFPRRRGRAPVSYPVACSPQAWASATLPGLLAAAIGLEFHPEGNEIRFNRPVLPTFLEEVELHGLRVGACEVDVLLRRHAIDVGVTVLRRSGPVRVVTIS</sequence>
<dbReference type="SUPFAM" id="SSF48208">
    <property type="entry name" value="Six-hairpin glycosidases"/>
    <property type="match status" value="1"/>
</dbReference>
<dbReference type="InterPro" id="IPR032856">
    <property type="entry name" value="GDE_N_bis"/>
</dbReference>
<dbReference type="PATRIC" id="fig|1385369.3.peg.3072"/>
<comment type="caution">
    <text evidence="3">The sequence shown here is derived from an EMBL/GenBank/DDBJ whole genome shotgun (WGS) entry which is preliminary data.</text>
</comment>
<dbReference type="InterPro" id="IPR012341">
    <property type="entry name" value="6hp_glycosidase-like_sf"/>
</dbReference>
<protein>
    <submittedName>
        <fullName evidence="3">Amylo-alpha-1,6-glucosidase</fullName>
    </submittedName>
</protein>
<evidence type="ECO:0000259" key="2">
    <source>
        <dbReference type="Pfam" id="PF22422"/>
    </source>
</evidence>
<dbReference type="GO" id="GO:0005975">
    <property type="term" value="P:carbohydrate metabolic process"/>
    <property type="evidence" value="ECO:0007669"/>
    <property type="project" value="InterPro"/>
</dbReference>
<dbReference type="Pfam" id="PF22422">
    <property type="entry name" value="MGH1-like_GH"/>
    <property type="match status" value="1"/>
</dbReference>
<dbReference type="InterPro" id="IPR008928">
    <property type="entry name" value="6-hairpin_glycosidase_sf"/>
</dbReference>
<dbReference type="AlphaFoldDB" id="W9H7G1"/>
<evidence type="ECO:0000259" key="1">
    <source>
        <dbReference type="Pfam" id="PF14742"/>
    </source>
</evidence>
<keyword evidence="4" id="KW-1185">Reference proteome</keyword>
<name>W9H7G1_9PROT</name>
<feature type="domain" description="Mannosylglycerate hydrolase MGH1-like glycoside hydrolase" evidence="2">
    <location>
        <begin position="389"/>
        <end position="625"/>
    </location>
</feature>
<dbReference type="Gene3D" id="1.50.10.10">
    <property type="match status" value="1"/>
</dbReference>
<reference evidence="3 4" key="1">
    <citation type="submission" date="2013-08" db="EMBL/GenBank/DDBJ databases">
        <title>The genome sequence of Skermanella stibiiresistens.</title>
        <authorList>
            <person name="Zhu W."/>
            <person name="Wang G."/>
        </authorList>
    </citation>
    <scope>NUCLEOTIDE SEQUENCE [LARGE SCALE GENOMIC DNA]</scope>
    <source>
        <strain evidence="3 4">SB22</strain>
    </source>
</reference>
<evidence type="ECO:0000313" key="4">
    <source>
        <dbReference type="Proteomes" id="UP000019486"/>
    </source>
</evidence>